<reference evidence="3" key="1">
    <citation type="journal article" date="2023" name="Proc. Natl. Acad. Sci. U.S.A.">
        <title>Genomic and structural basis for evolution of tropane alkaloid biosynthesis.</title>
        <authorList>
            <person name="Wanga Y.-J."/>
            <person name="Taina T."/>
            <person name="Yua J.-Y."/>
            <person name="Lia J."/>
            <person name="Xua B."/>
            <person name="Chenc J."/>
            <person name="D'Auriad J.C."/>
            <person name="Huanga J.-P."/>
            <person name="Huanga S.-X."/>
        </authorList>
    </citation>
    <scope>NUCLEOTIDE SEQUENCE [LARGE SCALE GENOMIC DNA]</scope>
    <source>
        <strain evidence="3">cv. KIB-2019</strain>
    </source>
</reference>
<feature type="region of interest" description="Disordered" evidence="1">
    <location>
        <begin position="58"/>
        <end position="107"/>
    </location>
</feature>
<dbReference type="AlphaFoldDB" id="A0A9Q1RRP3"/>
<sequence length="180" mass="20476">MERIAYARVLVKTKVSQPLLDSIDIVTLSGAIHKQCIEYDWKPRYCTCCMRFGQCRNKPEDPERAEEFQEASRRRRRNKSRRRPWMPKDLEVQGGQNVHDPDAADPNIVQPVPATTDVVSLPSEVINKQVDEGSTSQTQREENEVHAEVLTTNSFDGLQRQTKCTIPGHVEDPVISPNPP</sequence>
<dbReference type="Proteomes" id="UP001152561">
    <property type="component" value="Unassembled WGS sequence"/>
</dbReference>
<protein>
    <submittedName>
        <fullName evidence="2">Uncharacterized protein</fullName>
    </submittedName>
</protein>
<organism evidence="2 3">
    <name type="scientific">Anisodus acutangulus</name>
    <dbReference type="NCBI Taxonomy" id="402998"/>
    <lineage>
        <taxon>Eukaryota</taxon>
        <taxon>Viridiplantae</taxon>
        <taxon>Streptophyta</taxon>
        <taxon>Embryophyta</taxon>
        <taxon>Tracheophyta</taxon>
        <taxon>Spermatophyta</taxon>
        <taxon>Magnoliopsida</taxon>
        <taxon>eudicotyledons</taxon>
        <taxon>Gunneridae</taxon>
        <taxon>Pentapetalae</taxon>
        <taxon>asterids</taxon>
        <taxon>lamiids</taxon>
        <taxon>Solanales</taxon>
        <taxon>Solanaceae</taxon>
        <taxon>Solanoideae</taxon>
        <taxon>Hyoscyameae</taxon>
        <taxon>Anisodus</taxon>
    </lineage>
</organism>
<proteinExistence type="predicted"/>
<evidence type="ECO:0000313" key="2">
    <source>
        <dbReference type="EMBL" id="KAJ8568261.1"/>
    </source>
</evidence>
<gene>
    <name evidence="2" type="ORF">K7X08_020983</name>
</gene>
<keyword evidence="3" id="KW-1185">Reference proteome</keyword>
<dbReference type="EMBL" id="JAJAGQ010000003">
    <property type="protein sequence ID" value="KAJ8568261.1"/>
    <property type="molecule type" value="Genomic_DNA"/>
</dbReference>
<feature type="compositionally biased region" description="Basic and acidic residues" evidence="1">
    <location>
        <begin position="58"/>
        <end position="72"/>
    </location>
</feature>
<dbReference type="PANTHER" id="PTHR31286:SF180">
    <property type="entry name" value="OS10G0362600 PROTEIN"/>
    <property type="match status" value="1"/>
</dbReference>
<dbReference type="InterPro" id="IPR040256">
    <property type="entry name" value="At4g02000-like"/>
</dbReference>
<name>A0A9Q1RRP3_9SOLA</name>
<evidence type="ECO:0000256" key="1">
    <source>
        <dbReference type="SAM" id="MobiDB-lite"/>
    </source>
</evidence>
<accession>A0A9Q1RRP3</accession>
<evidence type="ECO:0000313" key="3">
    <source>
        <dbReference type="Proteomes" id="UP001152561"/>
    </source>
</evidence>
<dbReference type="PANTHER" id="PTHR31286">
    <property type="entry name" value="GLYCINE-RICH CELL WALL STRUCTURAL PROTEIN 1.8-LIKE"/>
    <property type="match status" value="1"/>
</dbReference>
<dbReference type="OrthoDB" id="1302923at2759"/>
<comment type="caution">
    <text evidence="2">The sequence shown here is derived from an EMBL/GenBank/DDBJ whole genome shotgun (WGS) entry which is preliminary data.</text>
</comment>
<feature type="compositionally biased region" description="Basic residues" evidence="1">
    <location>
        <begin position="73"/>
        <end position="85"/>
    </location>
</feature>